<dbReference type="Proteomes" id="UP000050795">
    <property type="component" value="Unassembled WGS sequence"/>
</dbReference>
<feature type="compositionally biased region" description="Low complexity" evidence="1">
    <location>
        <begin position="4135"/>
        <end position="4150"/>
    </location>
</feature>
<dbReference type="PANTHER" id="PTHR12517">
    <property type="entry name" value="VACUOLAR PROTEIN SORTING-ASSOCIATED PROTEIN 13B"/>
    <property type="match status" value="1"/>
</dbReference>
<organism evidence="2 3">
    <name type="scientific">Trichobilharzia regenti</name>
    <name type="common">Nasal bird schistosome</name>
    <dbReference type="NCBI Taxonomy" id="157069"/>
    <lineage>
        <taxon>Eukaryota</taxon>
        <taxon>Metazoa</taxon>
        <taxon>Spiralia</taxon>
        <taxon>Lophotrochozoa</taxon>
        <taxon>Platyhelminthes</taxon>
        <taxon>Trematoda</taxon>
        <taxon>Digenea</taxon>
        <taxon>Strigeidida</taxon>
        <taxon>Schistosomatoidea</taxon>
        <taxon>Schistosomatidae</taxon>
        <taxon>Trichobilharzia</taxon>
    </lineage>
</organism>
<feature type="region of interest" description="Disordered" evidence="1">
    <location>
        <begin position="301"/>
        <end position="328"/>
    </location>
</feature>
<protein>
    <recommendedName>
        <fullName evidence="4">Chorein_N domain-containing protein</fullName>
    </recommendedName>
</protein>
<feature type="compositionally biased region" description="Polar residues" evidence="1">
    <location>
        <begin position="405"/>
        <end position="415"/>
    </location>
</feature>
<accession>A0AA85KI47</accession>
<feature type="region of interest" description="Disordered" evidence="1">
    <location>
        <begin position="400"/>
        <end position="447"/>
    </location>
</feature>
<feature type="compositionally biased region" description="Polar residues" evidence="1">
    <location>
        <begin position="304"/>
        <end position="320"/>
    </location>
</feature>
<evidence type="ECO:0008006" key="4">
    <source>
        <dbReference type="Google" id="ProtNLM"/>
    </source>
</evidence>
<reference evidence="2" key="1">
    <citation type="submission" date="2022-06" db="EMBL/GenBank/DDBJ databases">
        <authorList>
            <person name="Berger JAMES D."/>
            <person name="Berger JAMES D."/>
        </authorList>
    </citation>
    <scope>NUCLEOTIDE SEQUENCE [LARGE SCALE GENOMIC DNA]</scope>
</reference>
<reference evidence="3" key="2">
    <citation type="submission" date="2023-11" db="UniProtKB">
        <authorList>
            <consortium name="WormBaseParasite"/>
        </authorList>
    </citation>
    <scope>IDENTIFICATION</scope>
</reference>
<evidence type="ECO:0000256" key="1">
    <source>
        <dbReference type="SAM" id="MobiDB-lite"/>
    </source>
</evidence>
<name>A0AA85KI47_TRIRE</name>
<evidence type="ECO:0000313" key="3">
    <source>
        <dbReference type="WBParaSite" id="TREG1_91770.1"/>
    </source>
</evidence>
<keyword evidence="2" id="KW-1185">Reference proteome</keyword>
<dbReference type="InterPro" id="IPR039782">
    <property type="entry name" value="VPS13B"/>
</dbReference>
<evidence type="ECO:0000313" key="2">
    <source>
        <dbReference type="Proteomes" id="UP000050795"/>
    </source>
</evidence>
<dbReference type="WBParaSite" id="TREG1_91770.1">
    <property type="protein sequence ID" value="TREG1_91770.1"/>
    <property type="gene ID" value="TREG1_91770"/>
</dbReference>
<sequence>MQRFFKLETYVGKLLMSYLNKYVKLREDQFAMSIWDGDLILTQLDLRLDFLEDIIPFPVNFRSGRVHELRIHVPWTKLNSECIVISLHTVECIFGLKKRDVKKTNQNNQLPANFADICTYKSQQMPTNVPPGYLEIYIHRLLSNIHFVVHNLNLKFIEEDIVLSVSVNKADSFVTDSNGNPIFADINPCSTYAIHRVVQFFDLTVCLDRAGPNGYVEVYEDPIAYRFSMSCFLQVVCIPNAKSSSLINQTVLTNLKIHCQTFVAHISPAQIPLLCRLIQVLLSVSTETFDWSILDSCSHDNTKSETGSSDNSCTQIGELNNETDKSDTETQSWASWVWSFVPTILPMNEDSDESDSESIDSYTKEPQLDTECFKQLIQCILEDTYEQEVAAQLSVHDPSYDEALSPSNTHNTPHLSHSRSSEELGDNTSQLKIHRPSKEEYSQTRRRKIRRLRRSASMVPVFIIGIYFDKFDLNISLPSPRGFSCPSSNSGIRSRRSKRQFHHSVPAIKFELTDIAFQTTLRDVYFRLVQLGIRGFHCYPVGCVCCCGQSEYANNSQRDTVHISTVDSLSSGSTNASKCPVSKACTYDDNPDRIPPNFISLGCYPINSNSSSSPSSSSSESCFHPREIFYSAVSSQQQSYSGSDDNTLPTNYKLSGYHYSPILTLSDYNKHLKDKDLRQHYPAIWFDSVCSLSLDDSHITPSDIPSVRQHQVNGVREYIYNRCLLGSYSVEVSPSLIHRLAGLVNAYKISHPYPPCSITKEDINTVSTPNEISLSRYSQHIPMCNIQLDISTGTVSVNTSHNFNRNHLSPQLQIHLENISLFNRSPVYPFDIVHIIRRLNIPPYLFKRSYEFIQMELCNPMKRVDDWLQDIHSDVLNMSNNNKEWNKQLIAYCYNRTIIQVTGISVDLVRHPHVNQSSTSTITTATTANKSNDNVTIFKLSSLECMFWSLNCPQLWSSPSLSHLEYRLTLANIMEMYFTLQTIHYLSYILSELFHQIFHLKAYCYSEDTQLSLPPVYEYQPENDSHSAVKTSWIWCTKIHGISRFRLCLTKFVSILQISLETNLLMYLNCLNEKRKMSICPILERSGGDKSTEHKTSMKPLFCLAVQIPYSHDLSSTAPIICHAYLNKIDCLITRELFEWFSYLTPPNTNCEMHSYHECNQYVNNSVGESFIGMKTSDFTKKKHQFNSRSQSGSDISSKELIKANIIASSFSAYSVISPAYSFAIGNMAQWKEVWKRLVYCEKILQNAKIQILTKPLKIYTLVCQCPTTFSAFADSINHQYLEELLKQFEDNSMLFNFPQLYASNYNWNTEDQTNKEQDPDDAVLREHITTPPPPQSTTIHWSISASQAYLLVENSLIFAGQASISLDLNRKKVDDMCLTNSVAINVQVNIELDNSRQSSYLSNENYRRGVDFKVLNHMVNVVRFCYDNLSSIVIPKLLDFSTTVYKNTTSTRLLSRTSYSRNSNPSSNIKLLPITAHSPPYTSSLNSISILEESSTDVPTIVYKSLLTSPHGKLKTTRTTMVESPQMTSCYSTKLNYSQNEELSTSSLPPFSITLHVECSLSSVSGEIHLSHSSLMNSDEQPVSLHWSVDNVQLILEIQKECCSIDFHVGSCSAFIQKSTEMKIPLFTLLEKDIQPLHLLQPYINLTCNSNNEDSGIHSKVQSNDYAKSSWFEENYIPLIPLNARKRHWLNSTRNRHEDKSNIGHYFLRIVMTRSCSKFNSTSDYYSASQSDLSVILDNTSCRVNTMLHPENHVNISVQPLDIVIIPEVLDEISEFINNCLDYKGSLVDVVGGDSSSPEAYSVKKDDICMESVLSVNSLPVINATIDSFRMFYVLSGLSENNHSVKYPNALMLSCDFIQVKPLVENFIERPVWCISDDTHLSVKQQHQQSFAASKPIVVIPCDKQISILANCINILAVPFKFMCNVKPENDYNSSVSNAIAQNPAKDWNRVASYSDIDDPLYGWSIVHSFDISVIFAPAYGKYENSESYIYGGYSMEFSIMNDLLILADCDLISYLVQLIPWITSNCHTQKSSSSSSPPITRKTLQQSLLPSLFEKLLFSNNNDCLLSTPSRLFITTRQINFLMWKSTSQGDVSGKDALAVFTSQISQPHIILNFAGTGNYNASDHFEFSINGLQVDCRLGQLKSPCSQCKPIVINKFSEKKSQKEPYVIFIPCEIDTKVLTSSMDRVMNPLQLCSSLIFWHSDKRIVNSRTGISQPCLSITFQRPSRSDHLSAVVNPMSSKRSRNRFNVRLKVGQDQTLCIRPDTLSAVLYFCKFFHELFEVNSFLPNDEINRRRNNTDLLTSSIGSPSSSSPLSSSSYTARFIHLLHLYLEKINIETNSIRINLQFDERNNKGIDFRVLEFKLKHLSTVIQLINSTNSGDTLTTSIEYLSNLSGLSLSCRSARSNSLIFTKISNPRKPVYLIWPNTCLTVGGSINTNQYCMHNLNDEYSVYSFDKVTSQIQLNSSLLIHLPVYGYINDYIKLILMKITHIVKSIQICNKLLCFKSSTVQCFNKNDSSCCIHCSSTDNCVVIHSDDLRRNFTLSQSSSISSSSQFMLIKPDNVDPVHHQSHPCYPWVLNQQLWEQSPLQRHRWPLQNEIVCCNNLLNNFTANEDNDDKDVVEDEEEEEERLRNPQWLGITWMHPEVCRPNYLRILPIPFELVSSKLNNVSDEYSLNGFELQCYLQYWDPFHQYNGSFLTYSSFILSDSQINEYDLSKVNSFNQYGVVPSTVQTYQQGSNCQNNANISNCYVERKEKVKDSVDYSSDSLSFNLHFSDDNNTNNSSVPTDNTSYQPVSAIWRILVDLRIRPSSGIINPSINENHPIALADLTPMVLIGAIDMNTVHYPNNCHHPLENSLIVRCQIPNITVSLVEHIQSEHDNIGGFELSRFCVDKVDFLYLSNVSSLMSLNRPSNDNIHLRVDKHTVLTADVSWARLQQSIVGESFSCHLLCNQNMNILHRSLSIFISSDRLISIGLLKQRLQKYTKEYLSILESMYRSRNEMNSSDCNSFISSNDHSPLGWTIVNHTNQSIILDQLPLIKYSSDGDSTPTISNSEIFNPVNSLFDISVKPRECVNWRPIVFPGPVSPAGHAFRIKLRIGIHSTGTKKNNKTLIWTHPIDLPWPLLIRQQNSDILCALSLKWEETTKSNSKDDNEDEKDDDVGIYYPEIYLIVCSPEPIGSPGKIILHSNVILRNLLPVQLTCTLNTSTTATTITTTNNNILVDKSKKSNQNEIIHRNTVSPTQFINISTCPASTEFISTYTNNNSGHKAVSCNLHMAFKVNSILSSKDELKQNEFWSEQLIFKMPTAGQLNSQTETSLRTCIQLFYQDEINCLTNLFSFYAILTVEYYAVSFITPPICMITISPLLEIMNCMPIPLKLESKAISPQQTINSNSLTHEMIPPAAFYHPRNSEDSTSALHDCYASNRFSRYPYTLAKPIRLVYHYDLLLTGTLPDGEPIFSHPIRLSGQEILKKLATTYLNCTVNSNATASSSSNENLISKSIQPSTSLPVISTLGLIPKLYCMHNDYLNNLHSSSYSSSSSSYKMKLNESSNLQYSLRLVLNSQLLLINRTGIDLHLKLPSMKSDMPSSSTSPSSAAATAATTIKRVISLKDKESVALAQNQHYFQLGITYNNKEYWSEIISIQLPMDQSGLLNNKVDYSLSSFVWNNKLKTLSLPNMSTTYINLLIDNRILCLLISIQYNNYNMNEGKKELNEINTHTTTNNNFIVTIEPRFHINPSFANDEEYNWNSLCIRPIVIPLGEELQQQETTTKVNSSLSSTPISASQMNEEFASEIVCNNTSTPLLWWTLSRDIDRSLSNIELLYCMQISIKSTVLVQPAWSHVFPLHRIPKFPYNTSNLSEQSSIPIYLCQVTIPVSLKDNSLNNFTFCPTLLISTMEYVLTNQIVIHINKTSILQTLNPFSIHLLNNTHSSVYSVELLMNYPSQNDSMSTILKASFIDADLRYKCQPNSQISIMPQSLIDLLYIDTVNRNNNNNNSNNSTAENLSLNFFDPSHFKSLELKLFLLSSSSSSSSVDSAALWQTRKHINDQLSIHLYYSLNNSSFGLIVQLFDNSANKKNALITNPTLSSTSSPILPTSFIYFNKINLIINKVCLHLLTIENRILNQKNNHKNKKKNSTSTSPMSSLSSSSSTLSTSSAFVGIKHGFYEILPPHDEFLRFTLVNLCTTVLLMSEDSRLTNHSILPDVYLEDSLIYDFLELFNNFLYIFDRYYDLSCPLNIDQMPLLGGVSNISLPPKIINESSVLMKQLLIDAFRINLSLRAMFRLYLSCHSAPLNFTAFKLVNITDVNQSGNSTNVQGSLVYWSSLKYLLTVHYITQMLFRSGWLVGSLDLLGNVTGLLYSLVNGLNDLIHLRSSEMKSDEDENKIGMITLSNPSDFVSQESAISPTTTITTMTGVNISLKSNQNIGFLYRLYQGFSSLTRRTTGGLLLSISGMASSLARNLDYLSLDPHYEQHQDQIRRHRTPKGFGEGIQLGLSSFGLCLLSAIAGIADQPLQAIFKTIDNHQPNNSESCSSSSSPSSSLDIFNSLDVDQSRNYNFLLSTLGGFGRGLVGVVTKPAAGAAELIAQTSKGLLHGTSNSIEITIPSKYGDPYTSSEIGLRLHYQNVDCMIICHWSSLALQCTQRDITSSSATAALNISKEDSLISGWFTSAIYNHDTHEMVTWLSASLDQHLVCTSINEGEGDSPHFSWFKTFPDRVLNNFVNKLIPLTYKHLNVTEYSTIANNSMLKTSMPSNPLTITSLSTSLPFISPTDSCKWIEHIQQFNSSNDLHCLTSIIENFWLTEEDKMKESTSGKQHMDAKCNSSENLPCINDDSFDSNRSDIHSSDILVCDDQQRSSRWKRVREYLMGISPSDLIHI</sequence>
<dbReference type="PANTHER" id="PTHR12517:SF0">
    <property type="entry name" value="INTERMEMBRANE LIPID TRANSFER PROTEIN VPS13B"/>
    <property type="match status" value="1"/>
</dbReference>
<feature type="region of interest" description="Disordered" evidence="1">
    <location>
        <begin position="4126"/>
        <end position="4150"/>
    </location>
</feature>
<proteinExistence type="predicted"/>